<dbReference type="HOGENOM" id="CLU_533636_0_0_1"/>
<evidence type="ECO:0000313" key="2">
    <source>
        <dbReference type="EMBL" id="EFJ08948.1"/>
    </source>
</evidence>
<evidence type="ECO:0000313" key="3">
    <source>
        <dbReference type="Proteomes" id="UP000001514"/>
    </source>
</evidence>
<dbReference type="KEGG" id="smo:SELMODRAFT_428496"/>
<dbReference type="Gramene" id="EFJ08948">
    <property type="protein sequence ID" value="EFJ08948"/>
    <property type="gene ID" value="SELMODRAFT_428496"/>
</dbReference>
<feature type="domain" description="F-box protein At3g26010-like beta-propeller" evidence="1">
    <location>
        <begin position="85"/>
        <end position="139"/>
    </location>
</feature>
<keyword evidence="3" id="KW-1185">Reference proteome</keyword>
<dbReference type="AlphaFoldDB" id="D8T314"/>
<dbReference type="GO" id="GO:0004842">
    <property type="term" value="F:ubiquitin-protein transferase activity"/>
    <property type="evidence" value="ECO:0000318"/>
    <property type="project" value="GO_Central"/>
</dbReference>
<dbReference type="Pfam" id="PF24750">
    <property type="entry name" value="b-prop_At3g26010-like"/>
    <property type="match status" value="1"/>
</dbReference>
<gene>
    <name evidence="2" type="ORF">SELMODRAFT_428496</name>
</gene>
<dbReference type="InterPro" id="IPR056592">
    <property type="entry name" value="Beta-prop_At3g26010-like"/>
</dbReference>
<sequence>MALKPRGEGPTALKPNRENLGKLTIEPSDAYTIFVTSRRHSVEGTNTELLKQRTRYYKYPSGPYRLQDLPRGWDSWLTPEGSELFLSAGGLVVCIIEENYETRFFVGNPLTQQWVTVPALKTSAQCRRSFMLIPYMSEGLMFFRMAIDPYLFDSKVGIWTFPPYQTMWTLSSNTLHIQGVQYGLGICQQHSAVVLLEIDDLGALSESKWLWAWDVGTIPSLSYSYMLEIGGEIGILVATMDWEVVVLVLDRKSGKEWSWRKVSALPKHFYRHLHDWVPLFDSRTCCTHGNLTFLCVGMQVLVFDSQRMTWELVGKRLLRTMELLVWVPDFTAVPNVNTPSEKLKQSCASKYPGGSFHITPGTFSEVEALSKRGMPWQQIGEVALDRNKASWRLFQWQQIGEVAVDRNKGNSFHLCRNSTSNFKFFKKTYTFMLLLTNKKVPPNRLKESVHSSSNGLEAITSRLGTRPKVAQLLMDAWSAQEAAKDSSTPAKSRMDNWAAVATTGTSPEYPC</sequence>
<dbReference type="Proteomes" id="UP000001514">
    <property type="component" value="Unassembled WGS sequence"/>
</dbReference>
<dbReference type="FunCoup" id="D8T314">
    <property type="interactions" value="449"/>
</dbReference>
<proteinExistence type="predicted"/>
<protein>
    <recommendedName>
        <fullName evidence="1">F-box protein At3g26010-like beta-propeller domain-containing protein</fullName>
    </recommendedName>
</protein>
<dbReference type="GO" id="GO:0031146">
    <property type="term" value="P:SCF-dependent proteasomal ubiquitin-dependent protein catabolic process"/>
    <property type="evidence" value="ECO:0000318"/>
    <property type="project" value="GO_Central"/>
</dbReference>
<reference evidence="2 3" key="1">
    <citation type="journal article" date="2011" name="Science">
        <title>The Selaginella genome identifies genetic changes associated with the evolution of vascular plants.</title>
        <authorList>
            <person name="Banks J.A."/>
            <person name="Nishiyama T."/>
            <person name="Hasebe M."/>
            <person name="Bowman J.L."/>
            <person name="Gribskov M."/>
            <person name="dePamphilis C."/>
            <person name="Albert V.A."/>
            <person name="Aono N."/>
            <person name="Aoyama T."/>
            <person name="Ambrose B.A."/>
            <person name="Ashton N.W."/>
            <person name="Axtell M.J."/>
            <person name="Barker E."/>
            <person name="Barker M.S."/>
            <person name="Bennetzen J.L."/>
            <person name="Bonawitz N.D."/>
            <person name="Chapple C."/>
            <person name="Cheng C."/>
            <person name="Correa L.G."/>
            <person name="Dacre M."/>
            <person name="DeBarry J."/>
            <person name="Dreyer I."/>
            <person name="Elias M."/>
            <person name="Engstrom E.M."/>
            <person name="Estelle M."/>
            <person name="Feng L."/>
            <person name="Finet C."/>
            <person name="Floyd S.K."/>
            <person name="Frommer W.B."/>
            <person name="Fujita T."/>
            <person name="Gramzow L."/>
            <person name="Gutensohn M."/>
            <person name="Harholt J."/>
            <person name="Hattori M."/>
            <person name="Heyl A."/>
            <person name="Hirai T."/>
            <person name="Hiwatashi Y."/>
            <person name="Ishikawa M."/>
            <person name="Iwata M."/>
            <person name="Karol K.G."/>
            <person name="Koehler B."/>
            <person name="Kolukisaoglu U."/>
            <person name="Kubo M."/>
            <person name="Kurata T."/>
            <person name="Lalonde S."/>
            <person name="Li K."/>
            <person name="Li Y."/>
            <person name="Litt A."/>
            <person name="Lyons E."/>
            <person name="Manning G."/>
            <person name="Maruyama T."/>
            <person name="Michael T.P."/>
            <person name="Mikami K."/>
            <person name="Miyazaki S."/>
            <person name="Morinaga S."/>
            <person name="Murata T."/>
            <person name="Mueller-Roeber B."/>
            <person name="Nelson D.R."/>
            <person name="Obara M."/>
            <person name="Oguri Y."/>
            <person name="Olmstead R.G."/>
            <person name="Onodera N."/>
            <person name="Petersen B.L."/>
            <person name="Pils B."/>
            <person name="Prigge M."/>
            <person name="Rensing S.A."/>
            <person name="Riano-Pachon D.M."/>
            <person name="Roberts A.W."/>
            <person name="Sato Y."/>
            <person name="Scheller H.V."/>
            <person name="Schulz B."/>
            <person name="Schulz C."/>
            <person name="Shakirov E.V."/>
            <person name="Shibagaki N."/>
            <person name="Shinohara N."/>
            <person name="Shippen D.E."/>
            <person name="Soerensen I."/>
            <person name="Sotooka R."/>
            <person name="Sugimoto N."/>
            <person name="Sugita M."/>
            <person name="Sumikawa N."/>
            <person name="Tanurdzic M."/>
            <person name="Theissen G."/>
            <person name="Ulvskov P."/>
            <person name="Wakazuki S."/>
            <person name="Weng J.K."/>
            <person name="Willats W.W."/>
            <person name="Wipf D."/>
            <person name="Wolf P.G."/>
            <person name="Yang L."/>
            <person name="Zimmer A.D."/>
            <person name="Zhu Q."/>
            <person name="Mitros T."/>
            <person name="Hellsten U."/>
            <person name="Loque D."/>
            <person name="Otillar R."/>
            <person name="Salamov A."/>
            <person name="Schmutz J."/>
            <person name="Shapiro H."/>
            <person name="Lindquist E."/>
            <person name="Lucas S."/>
            <person name="Rokhsar D."/>
            <person name="Grigoriev I.V."/>
        </authorList>
    </citation>
    <scope>NUCLEOTIDE SEQUENCE [LARGE SCALE GENOMIC DNA]</scope>
</reference>
<dbReference type="InParanoid" id="D8T314"/>
<name>D8T314_SELML</name>
<accession>D8T314</accession>
<dbReference type="EMBL" id="GL377667">
    <property type="protein sequence ID" value="EFJ08948.1"/>
    <property type="molecule type" value="Genomic_DNA"/>
</dbReference>
<organism evidence="3">
    <name type="scientific">Selaginella moellendorffii</name>
    <name type="common">Spikemoss</name>
    <dbReference type="NCBI Taxonomy" id="88036"/>
    <lineage>
        <taxon>Eukaryota</taxon>
        <taxon>Viridiplantae</taxon>
        <taxon>Streptophyta</taxon>
        <taxon>Embryophyta</taxon>
        <taxon>Tracheophyta</taxon>
        <taxon>Lycopodiopsida</taxon>
        <taxon>Selaginellales</taxon>
        <taxon>Selaginellaceae</taxon>
        <taxon>Selaginella</taxon>
    </lineage>
</organism>
<evidence type="ECO:0000259" key="1">
    <source>
        <dbReference type="Pfam" id="PF24750"/>
    </source>
</evidence>